<name>A0A3N1NZM2_9GAMM</name>
<dbReference type="InterPro" id="IPR050099">
    <property type="entry name" value="SIS_GmhA/DiaA_subfam"/>
</dbReference>
<dbReference type="InterPro" id="IPR046348">
    <property type="entry name" value="SIS_dom_sf"/>
</dbReference>
<dbReference type="Proteomes" id="UP000273643">
    <property type="component" value="Unassembled WGS sequence"/>
</dbReference>
<comment type="caution">
    <text evidence="2">The sequence shown here is derived from an EMBL/GenBank/DDBJ whole genome shotgun (WGS) entry which is preliminary data.</text>
</comment>
<organism evidence="2 3">
    <name type="scientific">Marinimicrobium koreense</name>
    <dbReference type="NCBI Taxonomy" id="306545"/>
    <lineage>
        <taxon>Bacteria</taxon>
        <taxon>Pseudomonadati</taxon>
        <taxon>Pseudomonadota</taxon>
        <taxon>Gammaproteobacteria</taxon>
        <taxon>Cellvibrionales</taxon>
        <taxon>Cellvibrionaceae</taxon>
        <taxon>Marinimicrobium</taxon>
    </lineage>
</organism>
<evidence type="ECO:0000313" key="2">
    <source>
        <dbReference type="EMBL" id="ROQ20841.1"/>
    </source>
</evidence>
<evidence type="ECO:0000259" key="1">
    <source>
        <dbReference type="PROSITE" id="PS51464"/>
    </source>
</evidence>
<dbReference type="Pfam" id="PF13580">
    <property type="entry name" value="SIS_2"/>
    <property type="match status" value="1"/>
</dbReference>
<evidence type="ECO:0000313" key="3">
    <source>
        <dbReference type="Proteomes" id="UP000273643"/>
    </source>
</evidence>
<dbReference type="PROSITE" id="PS51464">
    <property type="entry name" value="SIS"/>
    <property type="match status" value="1"/>
</dbReference>
<gene>
    <name evidence="2" type="ORF">EDC38_1459</name>
</gene>
<dbReference type="GO" id="GO:0016853">
    <property type="term" value="F:isomerase activity"/>
    <property type="evidence" value="ECO:0007669"/>
    <property type="project" value="UniProtKB-KW"/>
</dbReference>
<protein>
    <submittedName>
        <fullName evidence="2">Phosphoheptose isomerase</fullName>
    </submittedName>
</protein>
<dbReference type="InterPro" id="IPR001347">
    <property type="entry name" value="SIS_dom"/>
</dbReference>
<accession>A0A3N1NZM2</accession>
<dbReference type="GO" id="GO:0097367">
    <property type="term" value="F:carbohydrate derivative binding"/>
    <property type="evidence" value="ECO:0007669"/>
    <property type="project" value="InterPro"/>
</dbReference>
<dbReference type="InterPro" id="IPR035461">
    <property type="entry name" value="GmhA/DiaA"/>
</dbReference>
<keyword evidence="2" id="KW-0413">Isomerase</keyword>
<proteinExistence type="predicted"/>
<sequence>MEQRVITLFHESIEATMQTGESLAPQIVHASEVMVEALLNGHKILTCGNGISAAQAQILTSSLIHRFEQERPSLPAFNLGADMITQTAIAADGGGNDVYAKPLRALGQDGDVLVLITSTGNAGSLLQAISAAHDRNIRVIALTGGDGGDAAALLDHRDIELRAALPSAIRIHEVHLLTIFCLCDLIDQHLFGGFH</sequence>
<dbReference type="RefSeq" id="WP_123637930.1">
    <property type="nucleotide sequence ID" value="NZ_RJUK01000001.1"/>
</dbReference>
<dbReference type="EMBL" id="RJUK01000001">
    <property type="protein sequence ID" value="ROQ20841.1"/>
    <property type="molecule type" value="Genomic_DNA"/>
</dbReference>
<dbReference type="AlphaFoldDB" id="A0A3N1NZM2"/>
<dbReference type="PANTHER" id="PTHR30390:SF6">
    <property type="entry name" value="DNAA INITIATOR-ASSOCIATING PROTEIN DIAA"/>
    <property type="match status" value="1"/>
</dbReference>
<dbReference type="SUPFAM" id="SSF53697">
    <property type="entry name" value="SIS domain"/>
    <property type="match status" value="1"/>
</dbReference>
<keyword evidence="3" id="KW-1185">Reference proteome</keyword>
<dbReference type="OrthoDB" id="9810929at2"/>
<dbReference type="PANTHER" id="PTHR30390">
    <property type="entry name" value="SEDOHEPTULOSE 7-PHOSPHATE ISOMERASE / DNAA INITIATOR-ASSOCIATING FACTOR FOR REPLICATION INITIATION"/>
    <property type="match status" value="1"/>
</dbReference>
<feature type="domain" description="SIS" evidence="1">
    <location>
        <begin position="34"/>
        <end position="195"/>
    </location>
</feature>
<reference evidence="2 3" key="1">
    <citation type="submission" date="2018-11" db="EMBL/GenBank/DDBJ databases">
        <title>Genomic Encyclopedia of Type Strains, Phase IV (KMG-IV): sequencing the most valuable type-strain genomes for metagenomic binning, comparative biology and taxonomic classification.</title>
        <authorList>
            <person name="Goeker M."/>
        </authorList>
    </citation>
    <scope>NUCLEOTIDE SEQUENCE [LARGE SCALE GENOMIC DNA]</scope>
    <source>
        <strain evidence="2 3">DSM 16974</strain>
    </source>
</reference>
<dbReference type="Gene3D" id="3.40.50.10490">
    <property type="entry name" value="Glucose-6-phosphate isomerase like protein, domain 1"/>
    <property type="match status" value="1"/>
</dbReference>
<dbReference type="GO" id="GO:1901135">
    <property type="term" value="P:carbohydrate derivative metabolic process"/>
    <property type="evidence" value="ECO:0007669"/>
    <property type="project" value="InterPro"/>
</dbReference>
<dbReference type="CDD" id="cd05006">
    <property type="entry name" value="SIS_GmhA"/>
    <property type="match status" value="1"/>
</dbReference>